<keyword evidence="2" id="KW-1185">Reference proteome</keyword>
<sequence length="53" mass="6052">DPIPTAIIPHSQHYHTCFIYGIKDIPCVTTEQSNHASDYAICTIFKNNLLHRL</sequence>
<dbReference type="AlphaFoldDB" id="A0A9N9KK51"/>
<reference evidence="1" key="1">
    <citation type="submission" date="2021-06" db="EMBL/GenBank/DDBJ databases">
        <authorList>
            <person name="Kallberg Y."/>
            <person name="Tangrot J."/>
            <person name="Rosling A."/>
        </authorList>
    </citation>
    <scope>NUCLEOTIDE SEQUENCE</scope>
    <source>
        <strain evidence="1">FL966</strain>
    </source>
</reference>
<dbReference type="EMBL" id="CAJVQA010072325">
    <property type="protein sequence ID" value="CAG8834010.1"/>
    <property type="molecule type" value="Genomic_DNA"/>
</dbReference>
<evidence type="ECO:0000313" key="1">
    <source>
        <dbReference type="EMBL" id="CAG8834010.1"/>
    </source>
</evidence>
<evidence type="ECO:0000313" key="2">
    <source>
        <dbReference type="Proteomes" id="UP000789759"/>
    </source>
</evidence>
<name>A0A9N9KK51_9GLOM</name>
<accession>A0A9N9KK51</accession>
<protein>
    <submittedName>
        <fullName evidence="1">4753_t:CDS:1</fullName>
    </submittedName>
</protein>
<proteinExistence type="predicted"/>
<gene>
    <name evidence="1" type="ORF">CPELLU_LOCUS21053</name>
</gene>
<organism evidence="1 2">
    <name type="scientific">Cetraspora pellucida</name>
    <dbReference type="NCBI Taxonomy" id="1433469"/>
    <lineage>
        <taxon>Eukaryota</taxon>
        <taxon>Fungi</taxon>
        <taxon>Fungi incertae sedis</taxon>
        <taxon>Mucoromycota</taxon>
        <taxon>Glomeromycotina</taxon>
        <taxon>Glomeromycetes</taxon>
        <taxon>Diversisporales</taxon>
        <taxon>Gigasporaceae</taxon>
        <taxon>Cetraspora</taxon>
    </lineage>
</organism>
<dbReference type="OrthoDB" id="10624308at2759"/>
<feature type="non-terminal residue" evidence="1">
    <location>
        <position position="1"/>
    </location>
</feature>
<comment type="caution">
    <text evidence="1">The sequence shown here is derived from an EMBL/GenBank/DDBJ whole genome shotgun (WGS) entry which is preliminary data.</text>
</comment>
<feature type="non-terminal residue" evidence="1">
    <location>
        <position position="53"/>
    </location>
</feature>
<dbReference type="Proteomes" id="UP000789759">
    <property type="component" value="Unassembled WGS sequence"/>
</dbReference>